<comment type="caution">
    <text evidence="2">The sequence shown here is derived from an EMBL/GenBank/DDBJ whole genome shotgun (WGS) entry which is preliminary data.</text>
</comment>
<accession>C0GCE4</accession>
<name>C0GCE4_DETAL</name>
<dbReference type="Proteomes" id="UP000006443">
    <property type="component" value="Unassembled WGS sequence"/>
</dbReference>
<dbReference type="GO" id="GO:0016491">
    <property type="term" value="F:oxidoreductase activity"/>
    <property type="evidence" value="ECO:0007669"/>
    <property type="project" value="UniProtKB-ARBA"/>
</dbReference>
<dbReference type="Pfam" id="PF02754">
    <property type="entry name" value="CCG"/>
    <property type="match status" value="1"/>
</dbReference>
<evidence type="ECO:0000259" key="1">
    <source>
        <dbReference type="Pfam" id="PF02754"/>
    </source>
</evidence>
<sequence>MKQVFAPGCALVLYKPELAKKALRYIYETLGDTPEHLICCRHASNLEPGTTVINTCPGCQSRYKKEHGGISTISLWEILAESKTFPFPDYKGAKMTIHDACSTRAEKKTHSIIRKLLQKMNIETIEPEKTAINSICCGDSFYGSLPIDKVKEQMKKRANEMPAENVVVYCVSCINAMQIGGKMPRHIIDLLFGQETVAESYEPAVWHDKLQKYIDKH</sequence>
<gene>
    <name evidence="2" type="ORF">DealDRAFT_0153</name>
</gene>
<dbReference type="EMBL" id="ACJM01000001">
    <property type="protein sequence ID" value="EEG78879.1"/>
    <property type="molecule type" value="Genomic_DNA"/>
</dbReference>
<keyword evidence="3" id="KW-1185">Reference proteome</keyword>
<proteinExistence type="predicted"/>
<reference evidence="2 3" key="1">
    <citation type="submission" date="2009-02" db="EMBL/GenBank/DDBJ databases">
        <title>Sequencing of the draft genome and assembly of Dethiobacter alkaliphilus AHT 1.</title>
        <authorList>
            <consortium name="US DOE Joint Genome Institute (JGI-PGF)"/>
            <person name="Lucas S."/>
            <person name="Copeland A."/>
            <person name="Lapidus A."/>
            <person name="Glavina del Rio T."/>
            <person name="Dalin E."/>
            <person name="Tice H."/>
            <person name="Bruce D."/>
            <person name="Goodwin L."/>
            <person name="Pitluck S."/>
            <person name="Larimer F."/>
            <person name="Land M.L."/>
            <person name="Hauser L."/>
            <person name="Muyzer G."/>
        </authorList>
    </citation>
    <scope>NUCLEOTIDE SEQUENCE [LARGE SCALE GENOMIC DNA]</scope>
    <source>
        <strain evidence="2 3">AHT 1</strain>
    </source>
</reference>
<evidence type="ECO:0000313" key="2">
    <source>
        <dbReference type="EMBL" id="EEG78879.1"/>
    </source>
</evidence>
<dbReference type="STRING" id="555088.DealDRAFT_0153"/>
<dbReference type="AlphaFoldDB" id="C0GCE4"/>
<dbReference type="eggNOG" id="COG0247">
    <property type="taxonomic scope" value="Bacteria"/>
</dbReference>
<dbReference type="OrthoDB" id="5241828at2"/>
<organism evidence="2 3">
    <name type="scientific">Dethiobacter alkaliphilus AHT 1</name>
    <dbReference type="NCBI Taxonomy" id="555088"/>
    <lineage>
        <taxon>Bacteria</taxon>
        <taxon>Bacillati</taxon>
        <taxon>Bacillota</taxon>
        <taxon>Dethiobacteria</taxon>
        <taxon>Dethiobacterales</taxon>
        <taxon>Dethiobacteraceae</taxon>
        <taxon>Dethiobacter</taxon>
    </lineage>
</organism>
<evidence type="ECO:0000313" key="3">
    <source>
        <dbReference type="Proteomes" id="UP000006443"/>
    </source>
</evidence>
<dbReference type="InterPro" id="IPR004017">
    <property type="entry name" value="Cys_rich_dom"/>
</dbReference>
<protein>
    <recommendedName>
        <fullName evidence="1">Cysteine-rich domain-containing protein</fullName>
    </recommendedName>
</protein>
<feature type="domain" description="Cysteine-rich" evidence="1">
    <location>
        <begin position="96"/>
        <end position="177"/>
    </location>
</feature>
<dbReference type="RefSeq" id="WP_008513912.1">
    <property type="nucleotide sequence ID" value="NZ_ACJM01000001.1"/>
</dbReference>